<keyword evidence="1" id="KW-0732">Signal</keyword>
<dbReference type="EMBL" id="HBFR01022783">
    <property type="protein sequence ID" value="CAD8889151.1"/>
    <property type="molecule type" value="Transcribed_RNA"/>
</dbReference>
<reference evidence="2" key="1">
    <citation type="submission" date="2021-01" db="EMBL/GenBank/DDBJ databases">
        <authorList>
            <person name="Corre E."/>
            <person name="Pelletier E."/>
            <person name="Niang G."/>
            <person name="Scheremetjew M."/>
            <person name="Finn R."/>
            <person name="Kale V."/>
            <person name="Holt S."/>
            <person name="Cochrane G."/>
            <person name="Meng A."/>
            <person name="Brown T."/>
            <person name="Cohen L."/>
        </authorList>
    </citation>
    <scope>NUCLEOTIDE SEQUENCE</scope>
    <source>
        <strain evidence="2">308</strain>
    </source>
</reference>
<proteinExistence type="predicted"/>
<accession>A0A7S1BJC4</accession>
<feature type="signal peptide" evidence="1">
    <location>
        <begin position="1"/>
        <end position="26"/>
    </location>
</feature>
<organism evidence="2">
    <name type="scientific">Corethron hystrix</name>
    <dbReference type="NCBI Taxonomy" id="216773"/>
    <lineage>
        <taxon>Eukaryota</taxon>
        <taxon>Sar</taxon>
        <taxon>Stramenopiles</taxon>
        <taxon>Ochrophyta</taxon>
        <taxon>Bacillariophyta</taxon>
        <taxon>Coscinodiscophyceae</taxon>
        <taxon>Corethrophycidae</taxon>
        <taxon>Corethrales</taxon>
        <taxon>Corethraceae</taxon>
        <taxon>Corethron</taxon>
    </lineage>
</organism>
<feature type="chain" id="PRO_5030906820" evidence="1">
    <location>
        <begin position="27"/>
        <end position="347"/>
    </location>
</feature>
<evidence type="ECO:0000313" key="2">
    <source>
        <dbReference type="EMBL" id="CAD8889151.1"/>
    </source>
</evidence>
<gene>
    <name evidence="2" type="ORF">CHYS00102_LOCUS16352</name>
</gene>
<name>A0A7S1BJC4_9STRA</name>
<protein>
    <submittedName>
        <fullName evidence="2">Uncharacterized protein</fullName>
    </submittedName>
</protein>
<dbReference type="AlphaFoldDB" id="A0A7S1BJC4"/>
<evidence type="ECO:0000256" key="1">
    <source>
        <dbReference type="SAM" id="SignalP"/>
    </source>
</evidence>
<sequence>MNQRSTWQKTQLICWIVRFMCNFFQACGPSFIRSMRRSCEFSTLFDLKTEEATDTATLDYIIQSAGSSISDSTVIAESTSSEDLTISMTAYGIDISSSNAFMARSFDAYGDVLDAAFKSCMDPNVGLVKSIEVVPWVNNVQFQNIAKLDRSLETGTAEQSRMLSPFLRRFNLITNAEHVGRLAEVLRHRMTTFGMVMKCLAAANAFPHLDNNRELLDKYHTCPLNRSTPCPAYTGQMTLFDLKEALRGIDSSGKYLIERMADNINDYIEHYMTPCLTDMTSEAFGVVGGNMQSQHWIRMDGCLEVSCVFVGVKWDPSTNKCVADAPEDNLDYTVDRFCAPKFSTGRP</sequence>